<dbReference type="PIRSF" id="PIRSF009160">
    <property type="entry name" value="UCP009160"/>
    <property type="match status" value="1"/>
</dbReference>
<comment type="caution">
    <text evidence="2">The sequence shown here is derived from an EMBL/GenBank/DDBJ whole genome shotgun (WGS) entry which is preliminary data.</text>
</comment>
<protein>
    <submittedName>
        <fullName evidence="2">Bax inhibitor-1/YccA family protein</fullName>
    </submittedName>
</protein>
<feature type="transmembrane region" description="Helical" evidence="1">
    <location>
        <begin position="60"/>
        <end position="80"/>
    </location>
</feature>
<dbReference type="Proteomes" id="UP000266177">
    <property type="component" value="Unassembled WGS sequence"/>
</dbReference>
<organism evidence="2 3">
    <name type="scientific">Paenibacillus thiaminolyticus</name>
    <name type="common">Bacillus thiaminolyticus</name>
    <dbReference type="NCBI Taxonomy" id="49283"/>
    <lineage>
        <taxon>Bacteria</taxon>
        <taxon>Bacillati</taxon>
        <taxon>Bacillota</taxon>
        <taxon>Bacilli</taxon>
        <taxon>Bacillales</taxon>
        <taxon>Paenibacillaceae</taxon>
        <taxon>Paenibacillus</taxon>
    </lineage>
</organism>
<dbReference type="AlphaFoldDB" id="A0A3A3GZD7"/>
<accession>A0A3A3GZD7</accession>
<dbReference type="OrthoDB" id="116480at2"/>
<gene>
    <name evidence="2" type="ORF">DQX05_12145</name>
</gene>
<feature type="transmembrane region" description="Helical" evidence="1">
    <location>
        <begin position="87"/>
        <end position="105"/>
    </location>
</feature>
<dbReference type="InterPro" id="IPR010539">
    <property type="entry name" value="BaxI_1-like"/>
</dbReference>
<proteinExistence type="predicted"/>
<dbReference type="RefSeq" id="WP_119793881.1">
    <property type="nucleotide sequence ID" value="NZ_QYZD01000009.1"/>
</dbReference>
<dbReference type="PANTHER" id="PTHR41282">
    <property type="entry name" value="CONSERVED TRANSMEMBRANE PROTEIN-RELATED"/>
    <property type="match status" value="1"/>
</dbReference>
<feature type="transmembrane region" description="Helical" evidence="1">
    <location>
        <begin position="37"/>
        <end position="54"/>
    </location>
</feature>
<evidence type="ECO:0000313" key="2">
    <source>
        <dbReference type="EMBL" id="RJG23770.1"/>
    </source>
</evidence>
<keyword evidence="1" id="KW-1133">Transmembrane helix</keyword>
<keyword evidence="1" id="KW-0812">Transmembrane</keyword>
<reference evidence="2 3" key="1">
    <citation type="submission" date="2018-09" db="EMBL/GenBank/DDBJ databases">
        <title>Paenibacillus SK2017-BO5.</title>
        <authorList>
            <person name="Piskunova J.V."/>
            <person name="Dubiley S.A."/>
            <person name="Severinov K.V."/>
        </authorList>
    </citation>
    <scope>NUCLEOTIDE SEQUENCE [LARGE SCALE GENOMIC DNA]</scope>
    <source>
        <strain evidence="2 3">BO5</strain>
    </source>
</reference>
<sequence length="246" mass="26563">MIGRSGNPTLNENTFENSGHYNGQETMTIGGTVNKSFMTLALLVGAAVVSWTMFFNGYEMLPYMIGGAIGGLILALIISFKPSTAPLLTPVYAIAEGLFLGALSANYESLYYGITLQAALLTMCVFMGMLLAYKTGMIKASAGFKRGVFAATAGIAIVYLLSFVLRMFGVTVPYLHDSTPIGIGISVVIIIIAALNFVLDFNFIEEGAQQGAPKYMEWYGAFGLLVTLVWLYIEIVRLLAKLANRD</sequence>
<feature type="transmembrane region" description="Helical" evidence="1">
    <location>
        <begin position="181"/>
        <end position="203"/>
    </location>
</feature>
<name>A0A3A3GZD7_PANTH</name>
<dbReference type="PANTHER" id="PTHR41282:SF1">
    <property type="entry name" value="CONSERVED TRANSMEMBRANE PROTEIN-RELATED"/>
    <property type="match status" value="1"/>
</dbReference>
<keyword evidence="1" id="KW-0472">Membrane</keyword>
<evidence type="ECO:0000256" key="1">
    <source>
        <dbReference type="SAM" id="Phobius"/>
    </source>
</evidence>
<evidence type="ECO:0000313" key="3">
    <source>
        <dbReference type="Proteomes" id="UP000266177"/>
    </source>
</evidence>
<feature type="transmembrane region" description="Helical" evidence="1">
    <location>
        <begin position="215"/>
        <end position="233"/>
    </location>
</feature>
<dbReference type="EMBL" id="QYZD01000009">
    <property type="protein sequence ID" value="RJG23770.1"/>
    <property type="molecule type" value="Genomic_DNA"/>
</dbReference>
<feature type="transmembrane region" description="Helical" evidence="1">
    <location>
        <begin position="111"/>
        <end position="135"/>
    </location>
</feature>
<dbReference type="Pfam" id="PF12811">
    <property type="entry name" value="BaxI_1"/>
    <property type="match status" value="1"/>
</dbReference>
<feature type="transmembrane region" description="Helical" evidence="1">
    <location>
        <begin position="147"/>
        <end position="169"/>
    </location>
</feature>